<evidence type="ECO:0000313" key="2">
    <source>
        <dbReference type="EMBL" id="TPX06977.1"/>
    </source>
</evidence>
<proteinExistence type="predicted"/>
<sequence length="393" mass="43236">MPSIEKIPAMRAQVLTIMATRAQDQQLVGSVAGQHGVQSRSDLAGARDPRQDTGKVVPAFGWHPWFSYQIYDDTLPSKDRTYDPGRADGGDDGLLQEKARHLAAVLSPAPQDTEFATKMPELVSLSSLLDQTRGFLRDHPLALVGEIGVDKAFRLPQPWHEDGTPLSRDEGLTPGGREGRLLSPHRVKMAHQASILKAQLKLAGEMGRAVSVHGVQAHGILFDTCSACWKGHEKEVISKRQKKMVAPGAEDFSSSSSEDEEEESEGNIAKPRQASRPRQLDPKPYPPRVCLHSFSGPVEVLKQYMDPRIPAKVYFSFSLAVNFSTPASQEKTPAVIKACPPDRLLVESDLHVAGDQMDAALEGMYRKVCAIKGWALEQGVQRIRQNYEAFIFG</sequence>
<dbReference type="InterPro" id="IPR032466">
    <property type="entry name" value="Metal_Hydrolase"/>
</dbReference>
<evidence type="ECO:0008006" key="4">
    <source>
        <dbReference type="Google" id="ProtNLM"/>
    </source>
</evidence>
<name>A0A507AJH6_9PEZI</name>
<feature type="region of interest" description="Disordered" evidence="1">
    <location>
        <begin position="240"/>
        <end position="282"/>
    </location>
</feature>
<dbReference type="OrthoDB" id="413993at2759"/>
<keyword evidence="3" id="KW-1185">Reference proteome</keyword>
<dbReference type="InParanoid" id="A0A507AJH6"/>
<evidence type="ECO:0000313" key="3">
    <source>
        <dbReference type="Proteomes" id="UP000319257"/>
    </source>
</evidence>
<dbReference type="Pfam" id="PF01026">
    <property type="entry name" value="TatD_DNase"/>
    <property type="match status" value="1"/>
</dbReference>
<dbReference type="PANTHER" id="PTHR47345">
    <property type="entry name" value="CUT9-INTERACTING PROTEIN SCN1"/>
    <property type="match status" value="1"/>
</dbReference>
<accession>A0A507AJH6</accession>
<reference evidence="2 3" key="1">
    <citation type="submission" date="2019-06" db="EMBL/GenBank/DDBJ databases">
        <title>Draft genome sequence of the filamentous fungus Phialemoniopsis curvata isolated from diesel fuel.</title>
        <authorList>
            <person name="Varaljay V.A."/>
            <person name="Lyon W.J."/>
            <person name="Crouch A.L."/>
            <person name="Drake C.E."/>
            <person name="Hollomon J.M."/>
            <person name="Nadeau L.J."/>
            <person name="Nunn H.S."/>
            <person name="Stevenson B.S."/>
            <person name="Bojanowski C.L."/>
            <person name="Crookes-Goodson W.J."/>
        </authorList>
    </citation>
    <scope>NUCLEOTIDE SEQUENCE [LARGE SCALE GENOMIC DNA]</scope>
    <source>
        <strain evidence="2 3">D216</strain>
    </source>
</reference>
<protein>
    <recommendedName>
        <fullName evidence="4">Cut9 interacting protein Scn1</fullName>
    </recommendedName>
</protein>
<feature type="compositionally biased region" description="Basic and acidic residues" evidence="1">
    <location>
        <begin position="158"/>
        <end position="171"/>
    </location>
</feature>
<comment type="caution">
    <text evidence="2">The sequence shown here is derived from an EMBL/GenBank/DDBJ whole genome shotgun (WGS) entry which is preliminary data.</text>
</comment>
<dbReference type="FunCoup" id="A0A507AJH6">
    <property type="interactions" value="47"/>
</dbReference>
<dbReference type="Gene3D" id="3.20.20.140">
    <property type="entry name" value="Metal-dependent hydrolases"/>
    <property type="match status" value="1"/>
</dbReference>
<dbReference type="SUPFAM" id="SSF51556">
    <property type="entry name" value="Metallo-dependent hydrolases"/>
    <property type="match status" value="1"/>
</dbReference>
<dbReference type="InterPro" id="IPR001130">
    <property type="entry name" value="TatD-like"/>
</dbReference>
<dbReference type="GeneID" id="41978569"/>
<dbReference type="PANTHER" id="PTHR47345:SF1">
    <property type="entry name" value="CUT9-INTERACTING PROTEIN SCN1"/>
    <property type="match status" value="1"/>
</dbReference>
<dbReference type="GO" id="GO:0016788">
    <property type="term" value="F:hydrolase activity, acting on ester bonds"/>
    <property type="evidence" value="ECO:0007669"/>
    <property type="project" value="InterPro"/>
</dbReference>
<dbReference type="Proteomes" id="UP000319257">
    <property type="component" value="Unassembled WGS sequence"/>
</dbReference>
<dbReference type="RefSeq" id="XP_030988688.1">
    <property type="nucleotide sequence ID" value="XM_031133816.1"/>
</dbReference>
<dbReference type="AlphaFoldDB" id="A0A507AJH6"/>
<feature type="region of interest" description="Disordered" evidence="1">
    <location>
        <begin position="158"/>
        <end position="179"/>
    </location>
</feature>
<evidence type="ECO:0000256" key="1">
    <source>
        <dbReference type="SAM" id="MobiDB-lite"/>
    </source>
</evidence>
<gene>
    <name evidence="2" type="ORF">E0L32_011122</name>
</gene>
<dbReference type="InterPro" id="IPR053044">
    <property type="entry name" value="Metallo-hydrolase/TatD-type"/>
</dbReference>
<organism evidence="2 3">
    <name type="scientific">Thyridium curvatum</name>
    <dbReference type="NCBI Taxonomy" id="1093900"/>
    <lineage>
        <taxon>Eukaryota</taxon>
        <taxon>Fungi</taxon>
        <taxon>Dikarya</taxon>
        <taxon>Ascomycota</taxon>
        <taxon>Pezizomycotina</taxon>
        <taxon>Sordariomycetes</taxon>
        <taxon>Sordariomycetidae</taxon>
        <taxon>Thyridiales</taxon>
        <taxon>Thyridiaceae</taxon>
        <taxon>Thyridium</taxon>
    </lineage>
</organism>
<dbReference type="EMBL" id="SKBQ01000098">
    <property type="protein sequence ID" value="TPX06977.1"/>
    <property type="molecule type" value="Genomic_DNA"/>
</dbReference>